<keyword evidence="8" id="KW-1185">Reference proteome</keyword>
<dbReference type="Proteomes" id="UP001323405">
    <property type="component" value="Unassembled WGS sequence"/>
</dbReference>
<evidence type="ECO:0000313" key="8">
    <source>
        <dbReference type="Proteomes" id="UP001323405"/>
    </source>
</evidence>
<evidence type="ECO:0000256" key="2">
    <source>
        <dbReference type="ARBA" id="ARBA00022963"/>
    </source>
</evidence>
<comment type="caution">
    <text evidence="7">The sequence shown here is derived from an EMBL/GenBank/DDBJ whole genome shotgun (WGS) entry which is preliminary data.</text>
</comment>
<reference evidence="7 8" key="1">
    <citation type="journal article" date="2023" name="bioRxiv">
        <title>High-quality genome assemblies of four members of thePodospora anserinaspecies complex.</title>
        <authorList>
            <person name="Ament-Velasquez S.L."/>
            <person name="Vogan A.A."/>
            <person name="Wallerman O."/>
            <person name="Hartmann F."/>
            <person name="Gautier V."/>
            <person name="Silar P."/>
            <person name="Giraud T."/>
            <person name="Johannesson H."/>
        </authorList>
    </citation>
    <scope>NUCLEOTIDE SEQUENCE [LARGE SCALE GENOMIC DNA]</scope>
    <source>
        <strain evidence="7 8">CBS 415.72m</strain>
    </source>
</reference>
<accession>A0ABR0GUY1</accession>
<evidence type="ECO:0000256" key="1">
    <source>
        <dbReference type="ARBA" id="ARBA00022801"/>
    </source>
</evidence>
<keyword evidence="3 4" id="KW-0443">Lipid metabolism</keyword>
<feature type="region of interest" description="Disordered" evidence="5">
    <location>
        <begin position="1292"/>
        <end position="1384"/>
    </location>
</feature>
<dbReference type="InterPro" id="IPR027417">
    <property type="entry name" value="P-loop_NTPase"/>
</dbReference>
<evidence type="ECO:0000256" key="3">
    <source>
        <dbReference type="ARBA" id="ARBA00023098"/>
    </source>
</evidence>
<organism evidence="7 8">
    <name type="scientific">Podospora pseudocomata</name>
    <dbReference type="NCBI Taxonomy" id="2093779"/>
    <lineage>
        <taxon>Eukaryota</taxon>
        <taxon>Fungi</taxon>
        <taxon>Dikarya</taxon>
        <taxon>Ascomycota</taxon>
        <taxon>Pezizomycotina</taxon>
        <taxon>Sordariomycetes</taxon>
        <taxon>Sordariomycetidae</taxon>
        <taxon>Sordariales</taxon>
        <taxon>Podosporaceae</taxon>
        <taxon>Podospora</taxon>
    </lineage>
</organism>
<keyword evidence="2 4" id="KW-0442">Lipid degradation</keyword>
<protein>
    <submittedName>
        <fullName evidence="7">Patatin-like phospholipase-1</fullName>
    </submittedName>
</protein>
<dbReference type="Gene3D" id="3.40.1090.10">
    <property type="entry name" value="Cytosolic phospholipase A2 catalytic domain"/>
    <property type="match status" value="1"/>
</dbReference>
<evidence type="ECO:0000313" key="7">
    <source>
        <dbReference type="EMBL" id="KAK4659562.1"/>
    </source>
</evidence>
<feature type="active site" description="Proton acceptor" evidence="4">
    <location>
        <position position="202"/>
    </location>
</feature>
<dbReference type="Pfam" id="PF01734">
    <property type="entry name" value="Patatin"/>
    <property type="match status" value="1"/>
</dbReference>
<dbReference type="RefSeq" id="XP_062748533.1">
    <property type="nucleotide sequence ID" value="XM_062885557.1"/>
</dbReference>
<sequence>MATDDEAINLLSFDGGGVRGVTSLLIIHEIMIKIKERHGLAEIPKPCDVFHMIAGTSTGGLIAIMLGRLRMSTEEALRQYDVCAENIFSSKKWANITEKFRSTPMINIIQKLVAEKDMGEMMRDPAKPAKGKAVVCAMPRKRANPKNVRRIRSFSPEKDNWDKDVKIWEAARATTAATFYFKPQPLTVSTPQGGSKIEDYIDAAFGVNNPTNELIKEAVAEFGPSRRLGCLISIGTGTKQERVISRAASGLRNVCDMWGSIFDVGMAMKDMVTNAELVHFDLEMRLRRKPDAYFRFNVPLAADKVSLAQYGKIGKLKSMTAQYLCEPEVVGNIERAADILETENAEHHLNLGALSEPSETGPDENLKANLMGEASRYFTGRNHIMGILNTFFSDREDETVPRREFCLHGLGGVGKTQIALKAANIFRHGDPELGIPRKRRFPHILYVDGTDKTTISQSYASIARDEFGIEASGNSDQLMRQALQKMERLDEDWFLIYDNCNQEDRRELLPKGDTGNVLFTTRNRVVRNQMRDECVYDVEVLEELDAIRLLLTASGSKYADLNAWDQSIGKEIVEELGYLPLAIDQAAAYIREAPCPLDGYLEVFRKQRVELLRNPKFKGSLAQNQAVYTTFEASYKAIAQLELHNKNTLGRNAGLALRALDLVCFWHNENIPVKVAWWGGVSWKNRLDMGKDMPALEEHLAQLTGDETMTWRKFFFQLSESRDGEFPSALDILERYSILTVKERELASMHVLVHSWARDRMKAEHRARQALVSKVLLLDSIGDTLTATYARSYLHSIYPHVRACLEHSTWGSRSLHLPYELVLRGKYAHILTFQKRFGEAEAEYLDIIHLSKLSIGPTTWAVQRPLCSLGKLYHEMGRLREAELTYLECIDRCILEKEANRMEIEGRVKAQLAQLRAVPRRKKQNKNDESDEDRPPSPQLSEEEIAQAARWFVPDWNSTDSWQLQISNIEENLARVYYDQANTEDDLIYSADLLASALYRRKKILHPENMELWRTQDEYRSRTQHRDVKYWLFRFEAAMKTFKSEEDQVAFITGEYHGRLVQNMANSMVAMRQCVKYHKGEDYWAEDLKWMWEQAHKYYGTILWNGFIKWFGESDYRCLEVMRRMVKCLIGLKRYEEAEALARRCLASSIVGYGECHQQTILSLEKLHEAIAYRLGGYDLESVYVIKEAFHRADAVFGVDHRLTKSTGKKTTRAMENYQENLSDWAPMSQNILTDAHWEYGAMEDQETREVLLGERAKHHLVSYTIPDPNFDARLRKMAEANAKAVLEETMMEVESEATPTTTTTTTTTITTRYVDITPAATSEPPSQSTSKSLGHHHNHESFGESQASTLFSQARDEQYTSDSSSGDTKRSGVNDIKGKSVAK</sequence>
<dbReference type="SUPFAM" id="SSF48452">
    <property type="entry name" value="TPR-like"/>
    <property type="match status" value="1"/>
</dbReference>
<evidence type="ECO:0000256" key="4">
    <source>
        <dbReference type="PROSITE-ProRule" id="PRU01161"/>
    </source>
</evidence>
<dbReference type="GeneID" id="87905464"/>
<feature type="compositionally biased region" description="Polar residues" evidence="5">
    <location>
        <begin position="1320"/>
        <end position="1333"/>
    </location>
</feature>
<keyword evidence="1 4" id="KW-0378">Hydrolase</keyword>
<dbReference type="Gene3D" id="3.40.50.300">
    <property type="entry name" value="P-loop containing nucleotide triphosphate hydrolases"/>
    <property type="match status" value="1"/>
</dbReference>
<name>A0ABR0GUY1_9PEZI</name>
<evidence type="ECO:0000259" key="6">
    <source>
        <dbReference type="PROSITE" id="PS51635"/>
    </source>
</evidence>
<feature type="compositionally biased region" description="Basic and acidic residues" evidence="5">
    <location>
        <begin position="1368"/>
        <end position="1384"/>
    </location>
</feature>
<dbReference type="PANTHER" id="PTHR24185">
    <property type="entry name" value="CALCIUM-INDEPENDENT PHOSPHOLIPASE A2-GAMMA"/>
    <property type="match status" value="1"/>
</dbReference>
<dbReference type="InterPro" id="IPR011990">
    <property type="entry name" value="TPR-like_helical_dom_sf"/>
</dbReference>
<dbReference type="PROSITE" id="PS51635">
    <property type="entry name" value="PNPLA"/>
    <property type="match status" value="1"/>
</dbReference>
<feature type="domain" description="PNPLA" evidence="6">
    <location>
        <begin position="11"/>
        <end position="215"/>
    </location>
</feature>
<dbReference type="PANTHER" id="PTHR24185:SF1">
    <property type="entry name" value="CALCIUM-INDEPENDENT PHOSPHOLIPASE A2-GAMMA"/>
    <property type="match status" value="1"/>
</dbReference>
<feature type="compositionally biased region" description="Polar residues" evidence="5">
    <location>
        <begin position="1344"/>
        <end position="1353"/>
    </location>
</feature>
<comment type="caution">
    <text evidence="4">Lacks conserved residue(s) required for the propagation of feature annotation.</text>
</comment>
<feature type="region of interest" description="Disordered" evidence="5">
    <location>
        <begin position="918"/>
        <end position="941"/>
    </location>
</feature>
<dbReference type="SUPFAM" id="SSF52540">
    <property type="entry name" value="P-loop containing nucleoside triphosphate hydrolases"/>
    <property type="match status" value="1"/>
</dbReference>
<feature type="short sequence motif" description="GXSXG" evidence="4">
    <location>
        <begin position="55"/>
        <end position="59"/>
    </location>
</feature>
<evidence type="ECO:0000256" key="5">
    <source>
        <dbReference type="SAM" id="MobiDB-lite"/>
    </source>
</evidence>
<dbReference type="InterPro" id="IPR016035">
    <property type="entry name" value="Acyl_Trfase/lysoPLipase"/>
</dbReference>
<dbReference type="CDD" id="cd07216">
    <property type="entry name" value="Pat17_PNPLA8_PNPLA9_like3"/>
    <property type="match status" value="1"/>
</dbReference>
<gene>
    <name evidence="7" type="primary">PaPLP1</name>
    <name evidence="7" type="ORF">QC762_111380</name>
</gene>
<feature type="compositionally biased region" description="Low complexity" evidence="5">
    <location>
        <begin position="1299"/>
        <end position="1312"/>
    </location>
</feature>
<dbReference type="InterPro" id="IPR002641">
    <property type="entry name" value="PNPLA_dom"/>
</dbReference>
<proteinExistence type="predicted"/>
<dbReference type="EMBL" id="JAFFHA010000001">
    <property type="protein sequence ID" value="KAK4659562.1"/>
    <property type="molecule type" value="Genomic_DNA"/>
</dbReference>
<dbReference type="SUPFAM" id="SSF52151">
    <property type="entry name" value="FabD/lysophospholipase-like"/>
    <property type="match status" value="1"/>
</dbReference>
<dbReference type="Gene3D" id="1.25.40.10">
    <property type="entry name" value="Tetratricopeptide repeat domain"/>
    <property type="match status" value="2"/>
</dbReference>
<feature type="short sequence motif" description="GXGXXG" evidence="4">
    <location>
        <begin position="15"/>
        <end position="20"/>
    </location>
</feature>
<feature type="active site" description="Nucleophile" evidence="4">
    <location>
        <position position="57"/>
    </location>
</feature>